<evidence type="ECO:0000256" key="1">
    <source>
        <dbReference type="ARBA" id="ARBA00004651"/>
    </source>
</evidence>
<dbReference type="InterPro" id="IPR001750">
    <property type="entry name" value="ND/Mrp_TM"/>
</dbReference>
<feature type="transmembrane region" description="Helical" evidence="6">
    <location>
        <begin position="6"/>
        <end position="24"/>
    </location>
</feature>
<feature type="transmembrane region" description="Helical" evidence="6">
    <location>
        <begin position="294"/>
        <end position="313"/>
    </location>
</feature>
<dbReference type="PANTHER" id="PTHR42703">
    <property type="entry name" value="NADH DEHYDROGENASE"/>
    <property type="match status" value="1"/>
</dbReference>
<keyword evidence="2" id="KW-1003">Cell membrane</keyword>
<name>A0A7J3MXU9_9CREN</name>
<feature type="transmembrane region" description="Helical" evidence="6">
    <location>
        <begin position="76"/>
        <end position="99"/>
    </location>
</feature>
<sequence length="520" mass="56477">MAMAIEVGVISLLYLISSVIIALLHTISVRERLIDLIAATLALIGLLLNIKIFMYVNSIGLLVYRFGGFPPPLGVIYVVDGISCILALLASFALLLSLLFSIQFIEPNVKALYYVLAFLLTSGVVGSLFTGDIFNLYVSIELVAISSYAITSIHKDNPKAIRVAIIYGISGTIVTSFLLLVTFMVYGSYGTLNMADIALKASNIEAEVVFSGNVYGDIVFISKIVLALATWVFLFKSGIMPNHFWLPEVYKVAPLPAIAIFTASADIIGIYGLIRFYYTIFGIDTLVKDFRNTLLILLMIIGGMSTIVSAAFVSRQNSIRKLVAYSSISQFSLSLLGVTIGIGEAIGGVILHLISNGLGDMSIIFSAATIKRVARGKCSNRSMIIIPYVALVIGLLNLFGIIPLLPGFWSKTYLAMGFVKAGFPQGAAIVLISTGLCALGYMRMIIRYLPRASDSSVCINNNGVSRELVLPLTILIILVIVTIVLGIFLTAHNYVRDIFVSYGYMVMDSKRYIDIVFSDS</sequence>
<keyword evidence="5 6" id="KW-0472">Membrane</keyword>
<evidence type="ECO:0000259" key="7">
    <source>
        <dbReference type="Pfam" id="PF00361"/>
    </source>
</evidence>
<feature type="transmembrane region" description="Helical" evidence="6">
    <location>
        <begin position="214"/>
        <end position="234"/>
    </location>
</feature>
<feature type="transmembrane region" description="Helical" evidence="6">
    <location>
        <begin position="255"/>
        <end position="274"/>
    </location>
</feature>
<dbReference type="PANTHER" id="PTHR42703:SF1">
    <property type="entry name" value="NA(+)_H(+) ANTIPORTER SUBUNIT D1"/>
    <property type="match status" value="1"/>
</dbReference>
<accession>A0A7J3MXU9</accession>
<dbReference type="GO" id="GO:0005886">
    <property type="term" value="C:plasma membrane"/>
    <property type="evidence" value="ECO:0007669"/>
    <property type="project" value="UniProtKB-SubCell"/>
</dbReference>
<dbReference type="Pfam" id="PF00361">
    <property type="entry name" value="Proton_antipo_M"/>
    <property type="match status" value="1"/>
</dbReference>
<comment type="caution">
    <text evidence="8">The sequence shown here is derived from an EMBL/GenBank/DDBJ whole genome shotgun (WGS) entry which is preliminary data.</text>
</comment>
<organism evidence="8">
    <name type="scientific">Ignisphaera aggregans</name>
    <dbReference type="NCBI Taxonomy" id="334771"/>
    <lineage>
        <taxon>Archaea</taxon>
        <taxon>Thermoproteota</taxon>
        <taxon>Thermoprotei</taxon>
        <taxon>Desulfurococcales</taxon>
        <taxon>Desulfurococcaceae</taxon>
        <taxon>Ignisphaera</taxon>
    </lineage>
</organism>
<feature type="domain" description="NADH:quinone oxidoreductase/Mrp antiporter transmembrane" evidence="7">
    <location>
        <begin position="132"/>
        <end position="436"/>
    </location>
</feature>
<evidence type="ECO:0000313" key="8">
    <source>
        <dbReference type="EMBL" id="HGT98276.1"/>
    </source>
</evidence>
<protein>
    <recommendedName>
        <fullName evidence="7">NADH:quinone oxidoreductase/Mrp antiporter transmembrane domain-containing protein</fullName>
    </recommendedName>
</protein>
<evidence type="ECO:0000256" key="6">
    <source>
        <dbReference type="SAM" id="Phobius"/>
    </source>
</evidence>
<dbReference type="InterPro" id="IPR050586">
    <property type="entry name" value="CPA3_Na-H_Antiporter_D"/>
</dbReference>
<keyword evidence="3 6" id="KW-0812">Transmembrane</keyword>
<reference evidence="8" key="1">
    <citation type="journal article" date="2020" name="mSystems">
        <title>Genome- and Community-Level Interaction Insights into Carbon Utilization and Element Cycling Functions of Hydrothermarchaeota in Hydrothermal Sediment.</title>
        <authorList>
            <person name="Zhou Z."/>
            <person name="Liu Y."/>
            <person name="Xu W."/>
            <person name="Pan J."/>
            <person name="Luo Z.H."/>
            <person name="Li M."/>
        </authorList>
    </citation>
    <scope>NUCLEOTIDE SEQUENCE [LARGE SCALE GENOMIC DNA]</scope>
    <source>
        <strain evidence="8">SpSt-688</strain>
    </source>
</reference>
<feature type="transmembrane region" description="Helical" evidence="6">
    <location>
        <begin position="382"/>
        <end position="405"/>
    </location>
</feature>
<feature type="transmembrane region" description="Helical" evidence="6">
    <location>
        <begin position="111"/>
        <end position="130"/>
    </location>
</feature>
<gene>
    <name evidence="8" type="ORF">ENU64_02435</name>
</gene>
<feature type="transmembrane region" description="Helical" evidence="6">
    <location>
        <begin position="36"/>
        <end position="56"/>
    </location>
</feature>
<feature type="transmembrane region" description="Helical" evidence="6">
    <location>
        <begin position="349"/>
        <end position="370"/>
    </location>
</feature>
<evidence type="ECO:0000256" key="3">
    <source>
        <dbReference type="ARBA" id="ARBA00022692"/>
    </source>
</evidence>
<dbReference type="EMBL" id="DTDH01000073">
    <property type="protein sequence ID" value="HGT98276.1"/>
    <property type="molecule type" value="Genomic_DNA"/>
</dbReference>
<feature type="transmembrane region" description="Helical" evidence="6">
    <location>
        <begin position="136"/>
        <end position="153"/>
    </location>
</feature>
<proteinExistence type="predicted"/>
<evidence type="ECO:0000256" key="5">
    <source>
        <dbReference type="ARBA" id="ARBA00023136"/>
    </source>
</evidence>
<evidence type="ECO:0000256" key="2">
    <source>
        <dbReference type="ARBA" id="ARBA00022475"/>
    </source>
</evidence>
<evidence type="ECO:0000256" key="4">
    <source>
        <dbReference type="ARBA" id="ARBA00022989"/>
    </source>
</evidence>
<feature type="transmembrane region" description="Helical" evidence="6">
    <location>
        <begin position="467"/>
        <end position="489"/>
    </location>
</feature>
<comment type="subcellular location">
    <subcellularLocation>
        <location evidence="1">Cell membrane</location>
        <topology evidence="1">Multi-pass membrane protein</topology>
    </subcellularLocation>
</comment>
<feature type="transmembrane region" description="Helical" evidence="6">
    <location>
        <begin position="425"/>
        <end position="446"/>
    </location>
</feature>
<keyword evidence="4 6" id="KW-1133">Transmembrane helix</keyword>
<feature type="transmembrane region" description="Helical" evidence="6">
    <location>
        <begin position="322"/>
        <end position="343"/>
    </location>
</feature>
<dbReference type="AlphaFoldDB" id="A0A7J3MXU9"/>
<feature type="transmembrane region" description="Helical" evidence="6">
    <location>
        <begin position="165"/>
        <end position="186"/>
    </location>
</feature>